<proteinExistence type="inferred from homology"/>
<gene>
    <name evidence="3" type="ORF">METZ01_LOCUS74265</name>
</gene>
<dbReference type="EMBL" id="UINC01005451">
    <property type="protein sequence ID" value="SVA21411.1"/>
    <property type="molecule type" value="Genomic_DNA"/>
</dbReference>
<dbReference type="GO" id="GO:0050660">
    <property type="term" value="F:flavin adenine dinucleotide binding"/>
    <property type="evidence" value="ECO:0007669"/>
    <property type="project" value="TreeGrafter"/>
</dbReference>
<dbReference type="GO" id="GO:0030976">
    <property type="term" value="F:thiamine pyrophosphate binding"/>
    <property type="evidence" value="ECO:0007669"/>
    <property type="project" value="InterPro"/>
</dbReference>
<feature type="domain" description="Thiamine pyrophosphate enzyme N-terminal TPP-binding" evidence="2">
    <location>
        <begin position="32"/>
        <end position="160"/>
    </location>
</feature>
<organism evidence="3">
    <name type="scientific">marine metagenome</name>
    <dbReference type="NCBI Taxonomy" id="408172"/>
    <lineage>
        <taxon>unclassified sequences</taxon>
        <taxon>metagenomes</taxon>
        <taxon>ecological metagenomes</taxon>
    </lineage>
</organism>
<dbReference type="GO" id="GO:0009097">
    <property type="term" value="P:isoleucine biosynthetic process"/>
    <property type="evidence" value="ECO:0007669"/>
    <property type="project" value="TreeGrafter"/>
</dbReference>
<evidence type="ECO:0000313" key="3">
    <source>
        <dbReference type="EMBL" id="SVA21411.1"/>
    </source>
</evidence>
<dbReference type="GO" id="GO:0005948">
    <property type="term" value="C:acetolactate synthase complex"/>
    <property type="evidence" value="ECO:0007669"/>
    <property type="project" value="TreeGrafter"/>
</dbReference>
<dbReference type="InterPro" id="IPR012001">
    <property type="entry name" value="Thiamin_PyroP_enz_TPP-bd_dom"/>
</dbReference>
<sequence>MPPERAVLENKSGENMVDQIPTRETSVPVDFGGEAFLEAINNNNVEYLFINSGTDTFPIQEAMAKFQSEGKRIPKVILCPDESTAVAAAHGYFNATRKPQVVLVHVDAGTLQLSGGLHNAQRGRAGMVLCAGRAPMTFDGEMDGSRSSSIHWTQEQLDQAGSVRNFTKWDYELRRNENIHHVIQRAFQVASSEPPGPVYLMLP</sequence>
<dbReference type="PANTHER" id="PTHR18968:SF164">
    <property type="entry name" value="PYRUVATE DECARBOXYLASE"/>
    <property type="match status" value="1"/>
</dbReference>
<dbReference type="PANTHER" id="PTHR18968">
    <property type="entry name" value="THIAMINE PYROPHOSPHATE ENZYMES"/>
    <property type="match status" value="1"/>
</dbReference>
<dbReference type="CDD" id="cd07035">
    <property type="entry name" value="TPP_PYR_POX_like"/>
    <property type="match status" value="1"/>
</dbReference>
<dbReference type="Gene3D" id="3.40.50.970">
    <property type="match status" value="1"/>
</dbReference>
<dbReference type="AlphaFoldDB" id="A0A381U108"/>
<dbReference type="SUPFAM" id="SSF52518">
    <property type="entry name" value="Thiamin diphosphate-binding fold (THDP-binding)"/>
    <property type="match status" value="1"/>
</dbReference>
<dbReference type="GO" id="GO:0005739">
    <property type="term" value="C:mitochondrion"/>
    <property type="evidence" value="ECO:0007669"/>
    <property type="project" value="TreeGrafter"/>
</dbReference>
<dbReference type="GO" id="GO:0003984">
    <property type="term" value="F:acetolactate synthase activity"/>
    <property type="evidence" value="ECO:0007669"/>
    <property type="project" value="TreeGrafter"/>
</dbReference>
<accession>A0A381U108</accession>
<dbReference type="Pfam" id="PF02776">
    <property type="entry name" value="TPP_enzyme_N"/>
    <property type="match status" value="1"/>
</dbReference>
<dbReference type="GO" id="GO:0009099">
    <property type="term" value="P:L-valine biosynthetic process"/>
    <property type="evidence" value="ECO:0007669"/>
    <property type="project" value="TreeGrafter"/>
</dbReference>
<reference evidence="3" key="1">
    <citation type="submission" date="2018-05" db="EMBL/GenBank/DDBJ databases">
        <authorList>
            <person name="Lanie J.A."/>
            <person name="Ng W.-L."/>
            <person name="Kazmierczak K.M."/>
            <person name="Andrzejewski T.M."/>
            <person name="Davidsen T.M."/>
            <person name="Wayne K.J."/>
            <person name="Tettelin H."/>
            <person name="Glass J.I."/>
            <person name="Rusch D."/>
            <person name="Podicherti R."/>
            <person name="Tsui H.-C.T."/>
            <person name="Winkler M.E."/>
        </authorList>
    </citation>
    <scope>NUCLEOTIDE SEQUENCE</scope>
</reference>
<dbReference type="InterPro" id="IPR029061">
    <property type="entry name" value="THDP-binding"/>
</dbReference>
<evidence type="ECO:0000259" key="2">
    <source>
        <dbReference type="Pfam" id="PF02776"/>
    </source>
</evidence>
<evidence type="ECO:0000256" key="1">
    <source>
        <dbReference type="ARBA" id="ARBA00007812"/>
    </source>
</evidence>
<comment type="similarity">
    <text evidence="1">Belongs to the TPP enzyme family.</text>
</comment>
<dbReference type="InterPro" id="IPR045229">
    <property type="entry name" value="TPP_enz"/>
</dbReference>
<protein>
    <recommendedName>
        <fullName evidence="2">Thiamine pyrophosphate enzyme N-terminal TPP-binding domain-containing protein</fullName>
    </recommendedName>
</protein>
<name>A0A381U108_9ZZZZ</name>
<feature type="non-terminal residue" evidence="3">
    <location>
        <position position="203"/>
    </location>
</feature>